<evidence type="ECO:0000256" key="1">
    <source>
        <dbReference type="SAM" id="MobiDB-lite"/>
    </source>
</evidence>
<proteinExistence type="predicted"/>
<gene>
    <name evidence="3" type="ORF">TWF694_006453</name>
</gene>
<accession>A0AAV9XLJ1</accession>
<dbReference type="Proteomes" id="UP001365542">
    <property type="component" value="Unassembled WGS sequence"/>
</dbReference>
<evidence type="ECO:0000313" key="4">
    <source>
        <dbReference type="Proteomes" id="UP001365542"/>
    </source>
</evidence>
<evidence type="ECO:0000256" key="2">
    <source>
        <dbReference type="SAM" id="Phobius"/>
    </source>
</evidence>
<dbReference type="EMBL" id="JAVHJO010000002">
    <property type="protein sequence ID" value="KAK6542501.1"/>
    <property type="molecule type" value="Genomic_DNA"/>
</dbReference>
<evidence type="ECO:0000313" key="3">
    <source>
        <dbReference type="EMBL" id="KAK6542501.1"/>
    </source>
</evidence>
<name>A0AAV9XLJ1_9PEZI</name>
<organism evidence="3 4">
    <name type="scientific">Orbilia ellipsospora</name>
    <dbReference type="NCBI Taxonomy" id="2528407"/>
    <lineage>
        <taxon>Eukaryota</taxon>
        <taxon>Fungi</taxon>
        <taxon>Dikarya</taxon>
        <taxon>Ascomycota</taxon>
        <taxon>Pezizomycotina</taxon>
        <taxon>Orbiliomycetes</taxon>
        <taxon>Orbiliales</taxon>
        <taxon>Orbiliaceae</taxon>
        <taxon>Orbilia</taxon>
    </lineage>
</organism>
<protein>
    <submittedName>
        <fullName evidence="3">Uncharacterized protein</fullName>
    </submittedName>
</protein>
<reference evidence="3 4" key="1">
    <citation type="submission" date="2019-10" db="EMBL/GenBank/DDBJ databases">
        <authorList>
            <person name="Palmer J.M."/>
        </authorList>
    </citation>
    <scope>NUCLEOTIDE SEQUENCE [LARGE SCALE GENOMIC DNA]</scope>
    <source>
        <strain evidence="3 4">TWF694</strain>
    </source>
</reference>
<comment type="caution">
    <text evidence="3">The sequence shown here is derived from an EMBL/GenBank/DDBJ whole genome shotgun (WGS) entry which is preliminary data.</text>
</comment>
<feature type="region of interest" description="Disordered" evidence="1">
    <location>
        <begin position="44"/>
        <end position="69"/>
    </location>
</feature>
<sequence>MAPKTITVTLNHTPTSTTLNLELPAINKGEFNLITETFISTTTIHSHSNSPRVTQKSSKRPTEELPIPSDSFASTTLAATRTAQCNTFIWNPEYNGTQLYPSSSGCGTPAVMPTHYNTGIINNNSGNASGSKSSGYSGIVGGVAGLVSFFIIGVCAYVFFRRRRKRRISESETQHQIQFQGGVLGAGQIYLHEESQDAEMVMQDDPIRSPSVAVTRSNLRV</sequence>
<feature type="transmembrane region" description="Helical" evidence="2">
    <location>
        <begin position="139"/>
        <end position="160"/>
    </location>
</feature>
<keyword evidence="2" id="KW-1133">Transmembrane helix</keyword>
<keyword evidence="2" id="KW-0472">Membrane</keyword>
<keyword evidence="4" id="KW-1185">Reference proteome</keyword>
<keyword evidence="2" id="KW-0812">Transmembrane</keyword>
<dbReference type="AlphaFoldDB" id="A0AAV9XLJ1"/>